<dbReference type="GO" id="GO:0051701">
    <property type="term" value="P:biological process involved in interaction with host"/>
    <property type="evidence" value="ECO:0007669"/>
    <property type="project" value="TreeGrafter"/>
</dbReference>
<protein>
    <recommendedName>
        <fullName evidence="4 11">Diacylglycerol O-acyltransferase</fullName>
        <ecNumber evidence="4 11">2.3.1.20</ecNumber>
    </recommendedName>
</protein>
<evidence type="ECO:0000256" key="5">
    <source>
        <dbReference type="ARBA" id="ARBA00022516"/>
    </source>
</evidence>
<name>A0AAC9LI63_9PSEU</name>
<keyword evidence="5 11" id="KW-0444">Lipid biosynthesis</keyword>
<comment type="similarity">
    <text evidence="3 11">Belongs to the long-chain O-acyltransferase family.</text>
</comment>
<evidence type="ECO:0000256" key="2">
    <source>
        <dbReference type="ARBA" id="ARBA00005189"/>
    </source>
</evidence>
<feature type="region of interest" description="Disordered" evidence="12">
    <location>
        <begin position="321"/>
        <end position="347"/>
    </location>
</feature>
<evidence type="ECO:0000256" key="12">
    <source>
        <dbReference type="SAM" id="MobiDB-lite"/>
    </source>
</evidence>
<evidence type="ECO:0000256" key="4">
    <source>
        <dbReference type="ARBA" id="ARBA00013244"/>
    </source>
</evidence>
<dbReference type="KEGG" id="acad:UA74_26495"/>
<evidence type="ECO:0000313" key="15">
    <source>
        <dbReference type="EMBL" id="APU17304.1"/>
    </source>
</evidence>
<dbReference type="EC" id="2.3.1.20" evidence="4 11"/>
<dbReference type="RefSeq" id="WP_075766344.1">
    <property type="nucleotide sequence ID" value="NZ_CP016076.1"/>
</dbReference>
<accession>A0AAC9LI63</accession>
<evidence type="ECO:0000256" key="6">
    <source>
        <dbReference type="ARBA" id="ARBA00022679"/>
    </source>
</evidence>
<proteinExistence type="inferred from homology"/>
<dbReference type="GO" id="GO:0019432">
    <property type="term" value="P:triglyceride biosynthetic process"/>
    <property type="evidence" value="ECO:0007669"/>
    <property type="project" value="TreeGrafter"/>
</dbReference>
<evidence type="ECO:0000256" key="1">
    <source>
        <dbReference type="ARBA" id="ARBA00004771"/>
    </source>
</evidence>
<dbReference type="GO" id="GO:0071731">
    <property type="term" value="P:response to nitric oxide"/>
    <property type="evidence" value="ECO:0007669"/>
    <property type="project" value="TreeGrafter"/>
</dbReference>
<keyword evidence="16" id="KW-1185">Reference proteome</keyword>
<feature type="domain" description="O-acyltransferase WSD1 C-terminal" evidence="14">
    <location>
        <begin position="356"/>
        <end position="501"/>
    </location>
</feature>
<organism evidence="15 16">
    <name type="scientific">Actinoalloteichus fjordicus</name>
    <dbReference type="NCBI Taxonomy" id="1612552"/>
    <lineage>
        <taxon>Bacteria</taxon>
        <taxon>Bacillati</taxon>
        <taxon>Actinomycetota</taxon>
        <taxon>Actinomycetes</taxon>
        <taxon>Pseudonocardiales</taxon>
        <taxon>Pseudonocardiaceae</taxon>
        <taxon>Actinoalloteichus</taxon>
    </lineage>
</organism>
<dbReference type="SUPFAM" id="SSF52777">
    <property type="entry name" value="CoA-dependent acyltransferases"/>
    <property type="match status" value="1"/>
</dbReference>
<keyword evidence="9 11" id="KW-0012">Acyltransferase</keyword>
<evidence type="ECO:0000256" key="11">
    <source>
        <dbReference type="RuleBase" id="RU361241"/>
    </source>
</evidence>
<dbReference type="InterPro" id="IPR009721">
    <property type="entry name" value="O-acyltransferase_WSD1_C"/>
</dbReference>
<dbReference type="PANTHER" id="PTHR31650">
    <property type="entry name" value="O-ACYLTRANSFERASE (WSD1-LIKE) FAMILY PROTEIN"/>
    <property type="match status" value="1"/>
</dbReference>
<dbReference type="InterPro" id="IPR014292">
    <property type="entry name" value="Acyl_transf_WS/DGAT"/>
</dbReference>
<dbReference type="InterPro" id="IPR004255">
    <property type="entry name" value="O-acyltransferase_WSD1_N"/>
</dbReference>
<evidence type="ECO:0000256" key="8">
    <source>
        <dbReference type="ARBA" id="ARBA00023098"/>
    </source>
</evidence>
<dbReference type="EMBL" id="CP016076">
    <property type="protein sequence ID" value="APU17304.1"/>
    <property type="molecule type" value="Genomic_DNA"/>
</dbReference>
<dbReference type="NCBIfam" id="TIGR02946">
    <property type="entry name" value="acyl_WS_DGAT"/>
    <property type="match status" value="1"/>
</dbReference>
<evidence type="ECO:0000259" key="14">
    <source>
        <dbReference type="Pfam" id="PF06974"/>
    </source>
</evidence>
<sequence>MPDRLSALDASFLYLEDPTTPMHVGTVLLFQQSRTGGRRAASGGRAGSEGRPGGGLEYGRIAALIEQRLPLAPRYRQKVVQVPGRLARPVWVDDPDFDLDYHLRRSALPRPGNDEQLADLVARLMSRPLDHSRPLWEAYIVEGLSRGRVALITKTHNAMVDGIAGFDIGQVILDDAPTVPRVGDELWMPEPEPGPVQLVLDAATEAVRRPGEIVENVRVAAMDVAATLRNVAEAFGGVASAVRTAARPATRGPLNVSISVQRRYAVTRTRLTDYRKIRRAHGGTVNDVILAVIAGALRNWLLSRGEVVTASSTIRAMVPVSVRGPGSGRDEEGAAGRESNLVGEPAAEDVAGPVAGSRVSAYLVELPVGEASATLRLHHVGHAMRAHQESGQSVAASALVRLSGFAPPTLHALGARAANSFSRRLFNVVVTNVPGPQVPLYAAGTKMVEMFPVVPLAKHQALSIGVGSYDGGVYFGLNGDRNAMFDVDVLAGMIDESLDELLGTV</sequence>
<dbReference type="Proteomes" id="UP000185511">
    <property type="component" value="Chromosome"/>
</dbReference>
<dbReference type="GO" id="GO:0006071">
    <property type="term" value="P:glycerol metabolic process"/>
    <property type="evidence" value="ECO:0007669"/>
    <property type="project" value="UniProtKB-KW"/>
</dbReference>
<evidence type="ECO:0000256" key="3">
    <source>
        <dbReference type="ARBA" id="ARBA00009587"/>
    </source>
</evidence>
<comment type="pathway">
    <text evidence="2">Lipid metabolism.</text>
</comment>
<dbReference type="InterPro" id="IPR045034">
    <property type="entry name" value="O-acyltransferase_WSD1-like"/>
</dbReference>
<dbReference type="GO" id="GO:0005886">
    <property type="term" value="C:plasma membrane"/>
    <property type="evidence" value="ECO:0007669"/>
    <property type="project" value="TreeGrafter"/>
</dbReference>
<keyword evidence="8 11" id="KW-0443">Lipid metabolism</keyword>
<keyword evidence="6 11" id="KW-0808">Transferase</keyword>
<dbReference type="AlphaFoldDB" id="A0AAC9LI63"/>
<dbReference type="GO" id="GO:0001666">
    <property type="term" value="P:response to hypoxia"/>
    <property type="evidence" value="ECO:0007669"/>
    <property type="project" value="TreeGrafter"/>
</dbReference>
<dbReference type="GO" id="GO:0004144">
    <property type="term" value="F:diacylglycerol O-acyltransferase activity"/>
    <property type="evidence" value="ECO:0007669"/>
    <property type="project" value="UniProtKB-EC"/>
</dbReference>
<comment type="catalytic activity">
    <reaction evidence="10 11">
        <text>an acyl-CoA + a 1,2-diacyl-sn-glycerol = a triacyl-sn-glycerol + CoA</text>
        <dbReference type="Rhea" id="RHEA:10868"/>
        <dbReference type="ChEBI" id="CHEBI:17815"/>
        <dbReference type="ChEBI" id="CHEBI:57287"/>
        <dbReference type="ChEBI" id="CHEBI:58342"/>
        <dbReference type="ChEBI" id="CHEBI:64615"/>
        <dbReference type="EC" id="2.3.1.20"/>
    </reaction>
</comment>
<feature type="domain" description="O-acyltransferase WSD1-like N-terminal" evidence="13">
    <location>
        <begin position="5"/>
        <end position="289"/>
    </location>
</feature>
<evidence type="ECO:0000256" key="10">
    <source>
        <dbReference type="ARBA" id="ARBA00048109"/>
    </source>
</evidence>
<reference evidence="16" key="1">
    <citation type="submission" date="2016-06" db="EMBL/GenBank/DDBJ databases">
        <title>Complete genome sequence of Actinoalloteichus fjordicus DSM 46855 (=ADI127-17), type strain of the new species Actinoalloteichus fjordicus.</title>
        <authorList>
            <person name="Ruckert C."/>
            <person name="Nouioui I."/>
            <person name="Willmese J."/>
            <person name="van Wezel G."/>
            <person name="Klenk H.-P."/>
            <person name="Kalinowski J."/>
            <person name="Zotchev S.B."/>
        </authorList>
    </citation>
    <scope>NUCLEOTIDE SEQUENCE [LARGE SCALE GENOMIC DNA]</scope>
    <source>
        <strain evidence="16">ADI127-7</strain>
    </source>
</reference>
<dbReference type="Pfam" id="PF06974">
    <property type="entry name" value="WS_DGAT_C"/>
    <property type="match status" value="1"/>
</dbReference>
<dbReference type="Pfam" id="PF03007">
    <property type="entry name" value="WS_DGAT_cat"/>
    <property type="match status" value="1"/>
</dbReference>
<evidence type="ECO:0000256" key="9">
    <source>
        <dbReference type="ARBA" id="ARBA00023315"/>
    </source>
</evidence>
<dbReference type="PANTHER" id="PTHR31650:SF1">
    <property type="entry name" value="WAX ESTER SYNTHASE_DIACYLGLYCEROL ACYLTRANSFERASE 4-RELATED"/>
    <property type="match status" value="1"/>
</dbReference>
<evidence type="ECO:0000256" key="7">
    <source>
        <dbReference type="ARBA" id="ARBA00022798"/>
    </source>
</evidence>
<comment type="pathway">
    <text evidence="1 11">Glycerolipid metabolism; triacylglycerol biosynthesis.</text>
</comment>
<evidence type="ECO:0000259" key="13">
    <source>
        <dbReference type="Pfam" id="PF03007"/>
    </source>
</evidence>
<evidence type="ECO:0000313" key="16">
    <source>
        <dbReference type="Proteomes" id="UP000185511"/>
    </source>
</evidence>
<gene>
    <name evidence="15" type="ORF">UA74_26495</name>
</gene>
<keyword evidence="7 11" id="KW-0319">Glycerol metabolism</keyword>